<dbReference type="RefSeq" id="WP_074677537.1">
    <property type="nucleotide sequence ID" value="NZ_CBCSET010000003.1"/>
</dbReference>
<comment type="caution">
    <text evidence="2">The sequence shown here is derived from an EMBL/GenBank/DDBJ whole genome shotgun (WGS) entry which is preliminary data.</text>
</comment>
<proteinExistence type="predicted"/>
<evidence type="ECO:0000313" key="2">
    <source>
        <dbReference type="EMBL" id="MDX5993021.1"/>
    </source>
</evidence>
<keyword evidence="1" id="KW-1133">Transmembrane helix</keyword>
<feature type="transmembrane region" description="Helical" evidence="1">
    <location>
        <begin position="61"/>
        <end position="82"/>
    </location>
</feature>
<name>A0ABU4PYP0_9GAMM</name>
<accession>A0ABU4PYP0</accession>
<dbReference type="EMBL" id="JAWXXP010000001">
    <property type="protein sequence ID" value="MDX5993021.1"/>
    <property type="molecule type" value="Genomic_DNA"/>
</dbReference>
<organism evidence="2 3">
    <name type="scientific">Ectopseudomonas alcaliphila</name>
    <dbReference type="NCBI Taxonomy" id="101564"/>
    <lineage>
        <taxon>Bacteria</taxon>
        <taxon>Pseudomonadati</taxon>
        <taxon>Pseudomonadota</taxon>
        <taxon>Gammaproteobacteria</taxon>
        <taxon>Pseudomonadales</taxon>
        <taxon>Pseudomonadaceae</taxon>
        <taxon>Ectopseudomonas</taxon>
    </lineage>
</organism>
<sequence>MNDSEQKKKLPLKAHLICGWPIFLIFIGGAIGGVLGVAAYYFNLSLYRSELSLKAKIAQSLLAGAGAFVAWLVFAMVITGLASGA</sequence>
<keyword evidence="1" id="KW-0812">Transmembrane</keyword>
<feature type="transmembrane region" description="Helical" evidence="1">
    <location>
        <begin position="20"/>
        <end position="41"/>
    </location>
</feature>
<keyword evidence="3" id="KW-1185">Reference proteome</keyword>
<protein>
    <submittedName>
        <fullName evidence="2">Uncharacterized protein</fullName>
    </submittedName>
</protein>
<evidence type="ECO:0000313" key="3">
    <source>
        <dbReference type="Proteomes" id="UP001278050"/>
    </source>
</evidence>
<keyword evidence="1" id="KW-0472">Membrane</keyword>
<gene>
    <name evidence="2" type="ORF">SIM71_13210</name>
</gene>
<dbReference type="Proteomes" id="UP001278050">
    <property type="component" value="Unassembled WGS sequence"/>
</dbReference>
<evidence type="ECO:0000256" key="1">
    <source>
        <dbReference type="SAM" id="Phobius"/>
    </source>
</evidence>
<reference evidence="2 3" key="1">
    <citation type="submission" date="2023-11" db="EMBL/GenBank/DDBJ databases">
        <title>MicrobeMod: A computational toolkit for identifying prokaryotic methylation and restriction-modification with nanopore sequencing.</title>
        <authorList>
            <person name="Crits-Christoph A."/>
            <person name="Kang S.C."/>
            <person name="Lee H."/>
            <person name="Ostrov N."/>
        </authorList>
    </citation>
    <scope>NUCLEOTIDE SEQUENCE [LARGE SCALE GENOMIC DNA]</scope>
    <source>
        <strain evidence="2 3">ATCC BAA-571</strain>
    </source>
</reference>